<gene>
    <name evidence="2" type="ORF">SAMN04487859_13411</name>
</gene>
<dbReference type="SUPFAM" id="SSF53448">
    <property type="entry name" value="Nucleotide-diphospho-sugar transferases"/>
    <property type="match status" value="1"/>
</dbReference>
<dbReference type="InterPro" id="IPR029044">
    <property type="entry name" value="Nucleotide-diphossugar_trans"/>
</dbReference>
<dbReference type="PANTHER" id="PTHR43685">
    <property type="entry name" value="GLYCOSYLTRANSFERASE"/>
    <property type="match status" value="1"/>
</dbReference>
<dbReference type="STRING" id="1005928.SAMN04487859_13411"/>
<evidence type="ECO:0000313" key="3">
    <source>
        <dbReference type="Proteomes" id="UP000198599"/>
    </source>
</evidence>
<dbReference type="CDD" id="cd00761">
    <property type="entry name" value="Glyco_tranf_GTA_type"/>
    <property type="match status" value="1"/>
</dbReference>
<dbReference type="Pfam" id="PF00535">
    <property type="entry name" value="Glycos_transf_2"/>
    <property type="match status" value="1"/>
</dbReference>
<keyword evidence="3" id="KW-1185">Reference proteome</keyword>
<dbReference type="RefSeq" id="WP_092842252.1">
    <property type="nucleotide sequence ID" value="NZ_FOVP01000034.1"/>
</dbReference>
<dbReference type="GO" id="GO:0016740">
    <property type="term" value="F:transferase activity"/>
    <property type="evidence" value="ECO:0007669"/>
    <property type="project" value="UniProtKB-KW"/>
</dbReference>
<keyword evidence="2" id="KW-0808">Transferase</keyword>
<proteinExistence type="predicted"/>
<dbReference type="OrthoDB" id="9807795at2"/>
<protein>
    <submittedName>
        <fullName evidence="2">Glycosyl transferase family 2</fullName>
    </submittedName>
</protein>
<reference evidence="3" key="1">
    <citation type="submission" date="2016-10" db="EMBL/GenBank/DDBJ databases">
        <authorList>
            <person name="Varghese N."/>
            <person name="Submissions S."/>
        </authorList>
    </citation>
    <scope>NUCLEOTIDE SEQUENCE [LARGE SCALE GENOMIC DNA]</scope>
    <source>
        <strain evidence="3">DSM 28463</strain>
    </source>
</reference>
<dbReference type="AlphaFoldDB" id="A0A1I5GMW1"/>
<dbReference type="SUPFAM" id="SSF53756">
    <property type="entry name" value="UDP-Glycosyltransferase/glycogen phosphorylase"/>
    <property type="match status" value="1"/>
</dbReference>
<evidence type="ECO:0000259" key="1">
    <source>
        <dbReference type="Pfam" id="PF00535"/>
    </source>
</evidence>
<accession>A0A1I5GMW1</accession>
<dbReference type="InterPro" id="IPR050834">
    <property type="entry name" value="Glycosyltransf_2"/>
</dbReference>
<sequence>MLNSAPIQTSLPRISLIIPCHNALGKIGRCLASLRRIDLAPTQYEVIFVDDCSSDGTYQMLQDQCADVDHWRVIRMGANSGSPSAPRNRGVVEAQGDYIFFLDCDDEILPDTLRLHLAHAQRTGADIVRGHLIAESNGAQKVLNRIQGWSDTLSKAERISLIVGSQSTTVCNLIRTSLLRENELFWRSDLRMGEDTLFLITVLAAADRIEYIDHPTFIYVKTPSFTPSSTQSYGNRELRDHLTVWRGAAAAMHPLGIDYIALRLQIGLQTALHSMIFVNRGDITDETFHSLSVFLNEYRSQVEAFGFSRRLKDLIEIAGRNDPRAFARACRPRLLIAGYDLKFITAVVPHLEQIYDLRLDEWSGHDSHDEQASRAALDWADLIWCEWLLGNAVWYSRNKKPHQRLIVRMHRFELGRDFGDRMDVDRVDSVITVSTLFLERMLERFPNIPRYKARLQHNYIESAAYVKSHDPDRRFRLGMIGILPARKGFEKSLSILHKLRQHDPRYTLDIFGKAAQDLPWLMNNTEEATYFQSCAEKISNIGLEDAVKFHGHVDVCQELAAHNVGIILSLSASVRDFPCFESFHLAVADAFASGGVGLVRYWEGAEFIWPDRIILPSEEAIVDRILSYRSDFEAYLRDCDIGAKFIEERYNINKFISSMQDYFREKA</sequence>
<dbReference type="InterPro" id="IPR001173">
    <property type="entry name" value="Glyco_trans_2-like"/>
</dbReference>
<dbReference type="EMBL" id="FOVP01000034">
    <property type="protein sequence ID" value="SFO37404.1"/>
    <property type="molecule type" value="Genomic_DNA"/>
</dbReference>
<evidence type="ECO:0000313" key="2">
    <source>
        <dbReference type="EMBL" id="SFO37404.1"/>
    </source>
</evidence>
<dbReference type="Proteomes" id="UP000198599">
    <property type="component" value="Unassembled WGS sequence"/>
</dbReference>
<dbReference type="Gene3D" id="3.40.50.2000">
    <property type="entry name" value="Glycogen Phosphorylase B"/>
    <property type="match status" value="1"/>
</dbReference>
<feature type="domain" description="Glycosyltransferase 2-like" evidence="1">
    <location>
        <begin position="15"/>
        <end position="138"/>
    </location>
</feature>
<dbReference type="PANTHER" id="PTHR43685:SF2">
    <property type="entry name" value="GLYCOSYLTRANSFERASE 2-LIKE DOMAIN-CONTAINING PROTEIN"/>
    <property type="match status" value="1"/>
</dbReference>
<name>A0A1I5GMW1_9RHOB</name>
<dbReference type="Gene3D" id="3.90.550.10">
    <property type="entry name" value="Spore Coat Polysaccharide Biosynthesis Protein SpsA, Chain A"/>
    <property type="match status" value="1"/>
</dbReference>
<organism evidence="2 3">
    <name type="scientific">Roseovarius lutimaris</name>
    <dbReference type="NCBI Taxonomy" id="1005928"/>
    <lineage>
        <taxon>Bacteria</taxon>
        <taxon>Pseudomonadati</taxon>
        <taxon>Pseudomonadota</taxon>
        <taxon>Alphaproteobacteria</taxon>
        <taxon>Rhodobacterales</taxon>
        <taxon>Roseobacteraceae</taxon>
        <taxon>Roseovarius</taxon>
    </lineage>
</organism>